<organism evidence="8 9">
    <name type="scientific">Streptococcus canis</name>
    <dbReference type="NCBI Taxonomy" id="1329"/>
    <lineage>
        <taxon>Bacteria</taxon>
        <taxon>Bacillati</taxon>
        <taxon>Bacillota</taxon>
        <taxon>Bacilli</taxon>
        <taxon>Lactobacillales</taxon>
        <taxon>Streptococcaceae</taxon>
        <taxon>Streptococcus</taxon>
    </lineage>
</organism>
<evidence type="ECO:0000313" key="9">
    <source>
        <dbReference type="Proteomes" id="UP000280759"/>
    </source>
</evidence>
<feature type="transmembrane region" description="Helical" evidence="6">
    <location>
        <begin position="12"/>
        <end position="32"/>
    </location>
</feature>
<dbReference type="InterPro" id="IPR036259">
    <property type="entry name" value="MFS_trans_sf"/>
</dbReference>
<keyword evidence="3 6" id="KW-0812">Transmembrane</keyword>
<feature type="transmembrane region" description="Helical" evidence="6">
    <location>
        <begin position="397"/>
        <end position="418"/>
    </location>
</feature>
<dbReference type="CDD" id="cd17321">
    <property type="entry name" value="MFS_MMR_MDR_like"/>
    <property type="match status" value="1"/>
</dbReference>
<evidence type="ECO:0000256" key="6">
    <source>
        <dbReference type="SAM" id="Phobius"/>
    </source>
</evidence>
<evidence type="ECO:0000256" key="2">
    <source>
        <dbReference type="ARBA" id="ARBA00022448"/>
    </source>
</evidence>
<dbReference type="PANTHER" id="PTHR42718">
    <property type="entry name" value="MAJOR FACILITATOR SUPERFAMILY MULTIDRUG TRANSPORTER MFSC"/>
    <property type="match status" value="1"/>
</dbReference>
<keyword evidence="5 6" id="KW-0472">Membrane</keyword>
<gene>
    <name evidence="8" type="primary">norB</name>
    <name evidence="8" type="ORF">FMV2238Y02_20890</name>
</gene>
<feature type="transmembrane region" description="Helical" evidence="6">
    <location>
        <begin position="266"/>
        <end position="290"/>
    </location>
</feature>
<reference evidence="8 9" key="1">
    <citation type="submission" date="2018-10" db="EMBL/GenBank/DDBJ databases">
        <authorList>
            <consortium name="Molecular Microbiology and Infection Unit (UMMI)"/>
            <person name="Machado M."/>
        </authorList>
    </citation>
    <scope>NUCLEOTIDE SEQUENCE [LARGE SCALE GENOMIC DNA]</scope>
    <source>
        <strain evidence="8">FMV2238.02</strain>
    </source>
</reference>
<accession>A0A3P5Y5R1</accession>
<dbReference type="InterPro" id="IPR011701">
    <property type="entry name" value="MFS"/>
</dbReference>
<comment type="subcellular location">
    <subcellularLocation>
        <location evidence="1">Cell membrane</location>
        <topology evidence="1">Multi-pass membrane protein</topology>
    </subcellularLocation>
</comment>
<feature type="transmembrane region" description="Helical" evidence="6">
    <location>
        <begin position="355"/>
        <end position="376"/>
    </location>
</feature>
<feature type="transmembrane region" description="Helical" evidence="6">
    <location>
        <begin position="52"/>
        <end position="71"/>
    </location>
</feature>
<protein>
    <submittedName>
        <fullName evidence="8">Quinolone resistance protein NorB</fullName>
    </submittedName>
</protein>
<feature type="transmembrane region" description="Helical" evidence="6">
    <location>
        <begin position="78"/>
        <end position="105"/>
    </location>
</feature>
<feature type="transmembrane region" description="Helical" evidence="6">
    <location>
        <begin position="331"/>
        <end position="349"/>
    </location>
</feature>
<dbReference type="GO" id="GO:0022857">
    <property type="term" value="F:transmembrane transporter activity"/>
    <property type="evidence" value="ECO:0007669"/>
    <property type="project" value="InterPro"/>
</dbReference>
<feature type="transmembrane region" description="Helical" evidence="6">
    <location>
        <begin position="430"/>
        <end position="452"/>
    </location>
</feature>
<keyword evidence="9" id="KW-1185">Reference proteome</keyword>
<feature type="transmembrane region" description="Helical" evidence="6">
    <location>
        <begin position="111"/>
        <end position="129"/>
    </location>
</feature>
<keyword evidence="4 6" id="KW-1133">Transmembrane helix</keyword>
<feature type="transmembrane region" description="Helical" evidence="6">
    <location>
        <begin position="167"/>
        <end position="186"/>
    </location>
</feature>
<evidence type="ECO:0000313" key="8">
    <source>
        <dbReference type="EMBL" id="VDC43581.1"/>
    </source>
</evidence>
<dbReference type="Pfam" id="PF07690">
    <property type="entry name" value="MFS_1"/>
    <property type="match status" value="2"/>
</dbReference>
<proteinExistence type="predicted"/>
<dbReference type="GO" id="GO:0005886">
    <property type="term" value="C:plasma membrane"/>
    <property type="evidence" value="ECO:0007669"/>
    <property type="project" value="UniProtKB-SubCell"/>
</dbReference>
<evidence type="ECO:0000256" key="5">
    <source>
        <dbReference type="ARBA" id="ARBA00023136"/>
    </source>
</evidence>
<evidence type="ECO:0000256" key="3">
    <source>
        <dbReference type="ARBA" id="ARBA00022692"/>
    </source>
</evidence>
<dbReference type="AlphaFoldDB" id="A0A3P5Y5R1"/>
<feature type="transmembrane region" description="Helical" evidence="6">
    <location>
        <begin position="296"/>
        <end position="319"/>
    </location>
</feature>
<evidence type="ECO:0000259" key="7">
    <source>
        <dbReference type="PROSITE" id="PS50850"/>
    </source>
</evidence>
<evidence type="ECO:0000256" key="4">
    <source>
        <dbReference type="ARBA" id="ARBA00022989"/>
    </source>
</evidence>
<feature type="transmembrane region" description="Helical" evidence="6">
    <location>
        <begin position="198"/>
        <end position="219"/>
    </location>
</feature>
<dbReference type="Gene3D" id="1.20.1720.10">
    <property type="entry name" value="Multidrug resistance protein D"/>
    <property type="match status" value="1"/>
</dbReference>
<feature type="transmembrane region" description="Helical" evidence="6">
    <location>
        <begin position="225"/>
        <end position="245"/>
    </location>
</feature>
<sequence length="457" mass="48975">MENHMSYKGTNKLLVGIVLAVLSFWLFAQSILNMAPDVQTDLGLTSSVMESGISLTALFSGLFIVVAGGLADKLGRVAFTYFGLLLNILGSLCLILASGAVLFILGRICQGLAAAFIMPATMSLVKAYYDGKERQRAISFWSIGSWGGSGLCSFLGGAIASTLGWKYVFVFSIFASLMSFACLWGTPESKVETNKSRFDVVGLVLFIVSMLALNIGIASAQERGLFSSATIGLFLMMFVGLCLFYKAEYSKENAFIDFQLFQNRKYLGATLSNFLLNAVAGTLIVINTYMQLGRGLSAQVAGEMSLGYLACILVTIRIGEKLLQQFGARKPMVMGTIMTFLGISLMMFVNISGPIYLAMVFVGYAFYGIGLGIYATPSTDAAIATIPNEKVGSASGIYKMASSLGGAIGVAISIALFYAFSGTNHYDVGLLWGLAINAVFCILAFVSIMFVMPRKND</sequence>
<dbReference type="Proteomes" id="UP000280759">
    <property type="component" value="Unassembled WGS sequence"/>
</dbReference>
<dbReference type="RefSeq" id="WP_125074889.1">
    <property type="nucleotide sequence ID" value="NZ_UXEP01000047.1"/>
</dbReference>
<name>A0A3P5Y5R1_STRCB</name>
<feature type="domain" description="Major facilitator superfamily (MFS) profile" evidence="7">
    <location>
        <begin position="13"/>
        <end position="456"/>
    </location>
</feature>
<dbReference type="PROSITE" id="PS50850">
    <property type="entry name" value="MFS"/>
    <property type="match status" value="1"/>
</dbReference>
<keyword evidence="2" id="KW-0813">Transport</keyword>
<dbReference type="Gene3D" id="1.20.1250.20">
    <property type="entry name" value="MFS general substrate transporter like domains"/>
    <property type="match status" value="1"/>
</dbReference>
<dbReference type="EMBL" id="UXEP01000047">
    <property type="protein sequence ID" value="VDC43581.1"/>
    <property type="molecule type" value="Genomic_DNA"/>
</dbReference>
<evidence type="ECO:0000256" key="1">
    <source>
        <dbReference type="ARBA" id="ARBA00004651"/>
    </source>
</evidence>
<dbReference type="PANTHER" id="PTHR42718:SF9">
    <property type="entry name" value="MAJOR FACILITATOR SUPERFAMILY MULTIDRUG TRANSPORTER MFSC"/>
    <property type="match status" value="1"/>
</dbReference>
<dbReference type="InterPro" id="IPR020846">
    <property type="entry name" value="MFS_dom"/>
</dbReference>
<dbReference type="SUPFAM" id="SSF103473">
    <property type="entry name" value="MFS general substrate transporter"/>
    <property type="match status" value="1"/>
</dbReference>
<feature type="transmembrane region" description="Helical" evidence="6">
    <location>
        <begin position="141"/>
        <end position="161"/>
    </location>
</feature>